<gene>
    <name evidence="1" type="ORF">RirG_263750</name>
</gene>
<dbReference type="EMBL" id="JEMT01029702">
    <property type="protein sequence ID" value="EXX51215.1"/>
    <property type="molecule type" value="Genomic_DNA"/>
</dbReference>
<proteinExistence type="predicted"/>
<dbReference type="AlphaFoldDB" id="A0A015IBK8"/>
<reference evidence="1 2" key="1">
    <citation type="submission" date="2014-02" db="EMBL/GenBank/DDBJ databases">
        <title>Single nucleus genome sequencing reveals high similarity among nuclei of an endomycorrhizal fungus.</title>
        <authorList>
            <person name="Lin K."/>
            <person name="Geurts R."/>
            <person name="Zhang Z."/>
            <person name="Limpens E."/>
            <person name="Saunders D.G."/>
            <person name="Mu D."/>
            <person name="Pang E."/>
            <person name="Cao H."/>
            <person name="Cha H."/>
            <person name="Lin T."/>
            <person name="Zhou Q."/>
            <person name="Shang Y."/>
            <person name="Li Y."/>
            <person name="Ivanov S."/>
            <person name="Sharma T."/>
            <person name="Velzen R.V."/>
            <person name="Ruijter N.D."/>
            <person name="Aanen D.K."/>
            <person name="Win J."/>
            <person name="Kamoun S."/>
            <person name="Bisseling T."/>
            <person name="Huang S."/>
        </authorList>
    </citation>
    <scope>NUCLEOTIDE SEQUENCE [LARGE SCALE GENOMIC DNA]</scope>
    <source>
        <strain evidence="2">DAOM197198w</strain>
    </source>
</reference>
<protein>
    <submittedName>
        <fullName evidence="1">Uncharacterized protein</fullName>
    </submittedName>
</protein>
<keyword evidence="2" id="KW-1185">Reference proteome</keyword>
<name>A0A015IBK8_RHIIW</name>
<accession>A0A015IBK8</accession>
<dbReference type="HOGENOM" id="CLU_2777305_0_0_1"/>
<organism evidence="1 2">
    <name type="scientific">Rhizophagus irregularis (strain DAOM 197198w)</name>
    <name type="common">Glomus intraradices</name>
    <dbReference type="NCBI Taxonomy" id="1432141"/>
    <lineage>
        <taxon>Eukaryota</taxon>
        <taxon>Fungi</taxon>
        <taxon>Fungi incertae sedis</taxon>
        <taxon>Mucoromycota</taxon>
        <taxon>Glomeromycotina</taxon>
        <taxon>Glomeromycetes</taxon>
        <taxon>Glomerales</taxon>
        <taxon>Glomeraceae</taxon>
        <taxon>Rhizophagus</taxon>
    </lineage>
</organism>
<sequence length="69" mass="7915">MIGENNHYVTHFTQSFGPVTKLIFPGMYCKIRKLKNQDINQILSVKPKHNQTINPGIREMGGSKIPEIY</sequence>
<evidence type="ECO:0000313" key="1">
    <source>
        <dbReference type="EMBL" id="EXX51215.1"/>
    </source>
</evidence>
<comment type="caution">
    <text evidence="1">The sequence shown here is derived from an EMBL/GenBank/DDBJ whole genome shotgun (WGS) entry which is preliminary data.</text>
</comment>
<evidence type="ECO:0000313" key="2">
    <source>
        <dbReference type="Proteomes" id="UP000022910"/>
    </source>
</evidence>
<dbReference type="Proteomes" id="UP000022910">
    <property type="component" value="Unassembled WGS sequence"/>
</dbReference>